<name>A0A9D1QZY1_9BACT</name>
<comment type="caution">
    <text evidence="1">The sequence shown here is derived from an EMBL/GenBank/DDBJ whole genome shotgun (WGS) entry which is preliminary data.</text>
</comment>
<dbReference type="AlphaFoldDB" id="A0A9D1QZY1"/>
<dbReference type="Proteomes" id="UP000824264">
    <property type="component" value="Unassembled WGS sequence"/>
</dbReference>
<evidence type="ECO:0000313" key="1">
    <source>
        <dbReference type="EMBL" id="HIW77572.1"/>
    </source>
</evidence>
<accession>A0A9D1QZY1</accession>
<gene>
    <name evidence="1" type="ORF">H9874_00285</name>
</gene>
<proteinExistence type="predicted"/>
<protein>
    <submittedName>
        <fullName evidence="1">Uncharacterized protein</fullName>
    </submittedName>
</protein>
<organism evidence="1 2">
    <name type="scientific">Candidatus Bilophila faecipullorum</name>
    <dbReference type="NCBI Taxonomy" id="2838482"/>
    <lineage>
        <taxon>Bacteria</taxon>
        <taxon>Pseudomonadati</taxon>
        <taxon>Thermodesulfobacteriota</taxon>
        <taxon>Desulfovibrionia</taxon>
        <taxon>Desulfovibrionales</taxon>
        <taxon>Desulfovibrionaceae</taxon>
        <taxon>Bilophila</taxon>
    </lineage>
</organism>
<reference evidence="1" key="1">
    <citation type="journal article" date="2021" name="PeerJ">
        <title>Extensive microbial diversity within the chicken gut microbiome revealed by metagenomics and culture.</title>
        <authorList>
            <person name="Gilroy R."/>
            <person name="Ravi A."/>
            <person name="Getino M."/>
            <person name="Pursley I."/>
            <person name="Horton D.L."/>
            <person name="Alikhan N.F."/>
            <person name="Baker D."/>
            <person name="Gharbi K."/>
            <person name="Hall N."/>
            <person name="Watson M."/>
            <person name="Adriaenssens E.M."/>
            <person name="Foster-Nyarko E."/>
            <person name="Jarju S."/>
            <person name="Secka A."/>
            <person name="Antonio M."/>
            <person name="Oren A."/>
            <person name="Chaudhuri R.R."/>
            <person name="La Ragione R."/>
            <person name="Hildebrand F."/>
            <person name="Pallen M.J."/>
        </authorList>
    </citation>
    <scope>NUCLEOTIDE SEQUENCE</scope>
    <source>
        <strain evidence="1">ChiSxjej5B17-1746</strain>
    </source>
</reference>
<reference evidence="1" key="2">
    <citation type="submission" date="2021-04" db="EMBL/GenBank/DDBJ databases">
        <authorList>
            <person name="Gilroy R."/>
        </authorList>
    </citation>
    <scope>NUCLEOTIDE SEQUENCE</scope>
    <source>
        <strain evidence="1">ChiSxjej5B17-1746</strain>
    </source>
</reference>
<evidence type="ECO:0000313" key="2">
    <source>
        <dbReference type="Proteomes" id="UP000824264"/>
    </source>
</evidence>
<sequence length="102" mass="11344">MDRLEAEMLIGNGSLQDGRNLITALAKRMGEARGKHPVFAEGKYHALGVVGAEYHELEHAAEYETPERIRDEALDVAVMALRLWLGEHGRAGWQYETFGGHA</sequence>
<dbReference type="EMBL" id="DXGI01000011">
    <property type="protein sequence ID" value="HIW77572.1"/>
    <property type="molecule type" value="Genomic_DNA"/>
</dbReference>